<organism evidence="8 9">
    <name type="scientific">Actinokineospora cianjurensis</name>
    <dbReference type="NCBI Taxonomy" id="585224"/>
    <lineage>
        <taxon>Bacteria</taxon>
        <taxon>Bacillati</taxon>
        <taxon>Actinomycetota</taxon>
        <taxon>Actinomycetes</taxon>
        <taxon>Pseudonocardiales</taxon>
        <taxon>Pseudonocardiaceae</taxon>
        <taxon>Actinokineospora</taxon>
    </lineage>
</organism>
<dbReference type="GO" id="GO:0003824">
    <property type="term" value="F:catalytic activity"/>
    <property type="evidence" value="ECO:0007669"/>
    <property type="project" value="InterPro"/>
</dbReference>
<comment type="cofactor">
    <cofactor evidence="1">
        <name>[4Fe-4S] cluster</name>
        <dbReference type="ChEBI" id="CHEBI:49883"/>
    </cofactor>
</comment>
<keyword evidence="4" id="KW-0479">Metal-binding</keyword>
<keyword evidence="9" id="KW-1185">Reference proteome</keyword>
<sequence length="398" mass="44027">MSSPSLPAVLASRGSAAALIRRHVMVHLPLLPVVPRHVTVFVNWACNLTCRECWMYGDSSAESTWLAEVKGDQVSIEMWTAIVDELAAAEDGVGKTYLTIMGGEPLMHPDLVELVRIAKTRLPNCNLDMSTNATLLPRFADQLVEAGIDDVYVSIDGPTAEVNNPIRGRKSFERAVAGMQALQEAGRKAGKGPKIALNFVVTGMNYEQLPDMVRMAEEYGIDELTVGLASYFTKEEGKASRAAFEDVTGRPFLSWAGYCNEHQHANIDPDKLEQLLIEAESMSDKVEVLIAPTRYDAKAKSRFFTKDWRGIVRDNTCMKLWAQTTVLPNGDVISCTTFSDTVMGNIKGSSLREVFHNDTYSRMRETIRGGLQPICHRCCELNMDIDVDPALYATAAER</sequence>
<dbReference type="PANTHER" id="PTHR11228:SF7">
    <property type="entry name" value="PQQA PEPTIDE CYCLASE"/>
    <property type="match status" value="1"/>
</dbReference>
<dbReference type="SFLD" id="SFLDS00029">
    <property type="entry name" value="Radical_SAM"/>
    <property type="match status" value="2"/>
</dbReference>
<dbReference type="InterPro" id="IPR058240">
    <property type="entry name" value="rSAM_sf"/>
</dbReference>
<keyword evidence="5" id="KW-0408">Iron</keyword>
<dbReference type="SUPFAM" id="SSF102114">
    <property type="entry name" value="Radical SAM enzymes"/>
    <property type="match status" value="1"/>
</dbReference>
<evidence type="ECO:0000256" key="2">
    <source>
        <dbReference type="ARBA" id="ARBA00022485"/>
    </source>
</evidence>
<evidence type="ECO:0000259" key="7">
    <source>
        <dbReference type="PROSITE" id="PS51918"/>
    </source>
</evidence>
<keyword evidence="3" id="KW-0949">S-adenosyl-L-methionine</keyword>
<dbReference type="InterPro" id="IPR050377">
    <property type="entry name" value="Radical_SAM_PqqE_MftC-like"/>
</dbReference>
<reference evidence="8 9" key="1">
    <citation type="submission" date="2018-10" db="EMBL/GenBank/DDBJ databases">
        <title>Genomic Encyclopedia of Archaeal and Bacterial Type Strains, Phase II (KMG-II): from individual species to whole genera.</title>
        <authorList>
            <person name="Goeker M."/>
        </authorList>
    </citation>
    <scope>NUCLEOTIDE SEQUENCE [LARGE SCALE GENOMIC DNA]</scope>
    <source>
        <strain evidence="8 9">DSM 45657</strain>
    </source>
</reference>
<dbReference type="PANTHER" id="PTHR11228">
    <property type="entry name" value="RADICAL SAM DOMAIN PROTEIN"/>
    <property type="match status" value="1"/>
</dbReference>
<dbReference type="PIRSF" id="PIRSF037420">
    <property type="entry name" value="PQQ_syn_pqqE"/>
    <property type="match status" value="1"/>
</dbReference>
<dbReference type="InterPro" id="IPR034391">
    <property type="entry name" value="AdoMet-like_SPASM_containing"/>
</dbReference>
<dbReference type="Pfam" id="PF04055">
    <property type="entry name" value="Radical_SAM"/>
    <property type="match status" value="1"/>
</dbReference>
<evidence type="ECO:0000256" key="6">
    <source>
        <dbReference type="ARBA" id="ARBA00023014"/>
    </source>
</evidence>
<dbReference type="EMBL" id="RCDD01000003">
    <property type="protein sequence ID" value="RLK58201.1"/>
    <property type="molecule type" value="Genomic_DNA"/>
</dbReference>
<proteinExistence type="predicted"/>
<dbReference type="Proteomes" id="UP000282454">
    <property type="component" value="Unassembled WGS sequence"/>
</dbReference>
<dbReference type="InterPro" id="IPR007197">
    <property type="entry name" value="rSAM"/>
</dbReference>
<dbReference type="InterPro" id="IPR023885">
    <property type="entry name" value="4Fe4S-binding_SPASM_dom"/>
</dbReference>
<keyword evidence="2" id="KW-0004">4Fe-4S</keyword>
<dbReference type="InterPro" id="IPR013785">
    <property type="entry name" value="Aldolase_TIM"/>
</dbReference>
<gene>
    <name evidence="8" type="ORF">CLV68_4295</name>
</gene>
<dbReference type="GO" id="GO:0046872">
    <property type="term" value="F:metal ion binding"/>
    <property type="evidence" value="ECO:0007669"/>
    <property type="project" value="UniProtKB-KW"/>
</dbReference>
<evidence type="ECO:0000256" key="1">
    <source>
        <dbReference type="ARBA" id="ARBA00001966"/>
    </source>
</evidence>
<dbReference type="SFLD" id="SFLDG01386">
    <property type="entry name" value="main_SPASM_domain-containing"/>
    <property type="match status" value="1"/>
</dbReference>
<accession>A0A421B1P0</accession>
<dbReference type="PROSITE" id="PS51918">
    <property type="entry name" value="RADICAL_SAM"/>
    <property type="match status" value="1"/>
</dbReference>
<protein>
    <submittedName>
        <fullName evidence="8">Radical SAM protein with 4Fe4S-binding SPASM domain</fullName>
    </submittedName>
</protein>
<dbReference type="InterPro" id="IPR017200">
    <property type="entry name" value="PqqE-like"/>
</dbReference>
<dbReference type="Gene3D" id="3.20.20.70">
    <property type="entry name" value="Aldolase class I"/>
    <property type="match status" value="1"/>
</dbReference>
<evidence type="ECO:0000256" key="3">
    <source>
        <dbReference type="ARBA" id="ARBA00022691"/>
    </source>
</evidence>
<dbReference type="SFLD" id="SFLDG01067">
    <property type="entry name" value="SPASM/twitch_domain_containing"/>
    <property type="match status" value="2"/>
</dbReference>
<dbReference type="AlphaFoldDB" id="A0A421B1P0"/>
<feature type="domain" description="Radical SAM core" evidence="7">
    <location>
        <begin position="30"/>
        <end position="268"/>
    </location>
</feature>
<name>A0A421B1P0_9PSEU</name>
<evidence type="ECO:0000313" key="9">
    <source>
        <dbReference type="Proteomes" id="UP000282454"/>
    </source>
</evidence>
<dbReference type="CDD" id="cd01335">
    <property type="entry name" value="Radical_SAM"/>
    <property type="match status" value="1"/>
</dbReference>
<comment type="caution">
    <text evidence="8">The sequence shown here is derived from an EMBL/GenBank/DDBJ whole genome shotgun (WGS) entry which is preliminary data.</text>
</comment>
<dbReference type="SFLD" id="SFLDG01387">
    <property type="entry name" value="BtrN-like_SPASM_domain_contain"/>
    <property type="match status" value="1"/>
</dbReference>
<keyword evidence="6" id="KW-0411">Iron-sulfur</keyword>
<dbReference type="GO" id="GO:0051539">
    <property type="term" value="F:4 iron, 4 sulfur cluster binding"/>
    <property type="evidence" value="ECO:0007669"/>
    <property type="project" value="UniProtKB-KW"/>
</dbReference>
<evidence type="ECO:0000256" key="5">
    <source>
        <dbReference type="ARBA" id="ARBA00023004"/>
    </source>
</evidence>
<dbReference type="Pfam" id="PF13186">
    <property type="entry name" value="SPASM"/>
    <property type="match status" value="1"/>
</dbReference>
<evidence type="ECO:0000256" key="4">
    <source>
        <dbReference type="ARBA" id="ARBA00022723"/>
    </source>
</evidence>
<evidence type="ECO:0000313" key="8">
    <source>
        <dbReference type="EMBL" id="RLK58201.1"/>
    </source>
</evidence>
<dbReference type="CDD" id="cd21109">
    <property type="entry name" value="SPASM"/>
    <property type="match status" value="1"/>
</dbReference>